<sequence>MNHAQYDQETGKPLDQSYLECGLPDDLQASIQEMQKSWDIIDGGNRDPHWDIYWCNLNADINSAEVERIISPEQAWYLREKYLRMERE</sequence>
<evidence type="ECO:0000313" key="2">
    <source>
        <dbReference type="Proteomes" id="UP000298642"/>
    </source>
</evidence>
<dbReference type="Proteomes" id="UP000298642">
    <property type="component" value="Chromosome"/>
</dbReference>
<name>A0A4D7ASX3_9FIRM</name>
<proteinExistence type="predicted"/>
<dbReference type="AlphaFoldDB" id="A0A4D7ASX3"/>
<gene>
    <name evidence="1" type="ORF">EIO64_05430</name>
</gene>
<protein>
    <submittedName>
        <fullName evidence="1">Uncharacterized protein</fullName>
    </submittedName>
</protein>
<reference evidence="2" key="1">
    <citation type="submission" date="2018-12" db="EMBL/GenBank/DDBJ databases">
        <title>Dusodibacter welbiota gen. nov., sp. nov., isolated from human faeces and emended description of the Oscillibacter genus.</title>
        <authorList>
            <person name="Le Roy T."/>
            <person name="Van der Smissen P."/>
            <person name="Delzenne N."/>
            <person name="Muccioli G."/>
            <person name="Collet J.F."/>
            <person name="Cani P.D."/>
        </authorList>
    </citation>
    <scope>NUCLEOTIDE SEQUENCE [LARGE SCALE GENOMIC DNA]</scope>
    <source>
        <strain evidence="2">J115</strain>
    </source>
</reference>
<organism evidence="1 2">
    <name type="scientific">Dysosmobacter welbionis</name>
    <dbReference type="NCBI Taxonomy" id="2093857"/>
    <lineage>
        <taxon>Bacteria</taxon>
        <taxon>Bacillati</taxon>
        <taxon>Bacillota</taxon>
        <taxon>Clostridia</taxon>
        <taxon>Eubacteriales</taxon>
        <taxon>Oscillospiraceae</taxon>
        <taxon>Dysosmobacter</taxon>
    </lineage>
</organism>
<keyword evidence="2" id="KW-1185">Reference proteome</keyword>
<dbReference type="EMBL" id="CP034413">
    <property type="protein sequence ID" value="QCI60965.1"/>
    <property type="molecule type" value="Genomic_DNA"/>
</dbReference>
<dbReference type="KEGG" id="obj:EIO64_05430"/>
<evidence type="ECO:0000313" key="1">
    <source>
        <dbReference type="EMBL" id="QCI60965.1"/>
    </source>
</evidence>
<accession>A0A4D7ASX3</accession>